<comment type="caution">
    <text evidence="1">The sequence shown here is derived from an EMBL/GenBank/DDBJ whole genome shotgun (WGS) entry which is preliminary data.</text>
</comment>
<evidence type="ECO:0000313" key="2">
    <source>
        <dbReference type="Proteomes" id="UP000592180"/>
    </source>
</evidence>
<dbReference type="EMBL" id="JACHLE010000001">
    <property type="protein sequence ID" value="MBB4805174.1"/>
    <property type="molecule type" value="Genomic_DNA"/>
</dbReference>
<dbReference type="AlphaFoldDB" id="A0A840KBJ4"/>
<sequence>MRWGILVEGNQEPGEDQHEDLDQATFEIEDNIILHAQYADLRFMNDFVSLRRLRNNYKTIQDSPGETAII</sequence>
<accession>A0A840KBJ4</accession>
<reference evidence="1 2" key="1">
    <citation type="submission" date="2020-08" db="EMBL/GenBank/DDBJ databases">
        <title>Functional genomics of gut bacteria from endangered species of beetles.</title>
        <authorList>
            <person name="Carlos-Shanley C."/>
        </authorList>
    </citation>
    <scope>NUCLEOTIDE SEQUENCE [LARGE SCALE GENOMIC DNA]</scope>
    <source>
        <strain evidence="1 2">S00151</strain>
    </source>
</reference>
<protein>
    <submittedName>
        <fullName evidence="1">Anti-sigma regulatory factor (Ser/Thr protein kinase)</fullName>
    </submittedName>
</protein>
<evidence type="ECO:0000313" key="1">
    <source>
        <dbReference type="EMBL" id="MBB4805174.1"/>
    </source>
</evidence>
<dbReference type="RefSeq" id="WP_184183778.1">
    <property type="nucleotide sequence ID" value="NZ_JACHLE010000001.1"/>
</dbReference>
<proteinExistence type="predicted"/>
<organism evidence="1 2">
    <name type="scientific">Chryseobacterium defluvii</name>
    <dbReference type="NCBI Taxonomy" id="160396"/>
    <lineage>
        <taxon>Bacteria</taxon>
        <taxon>Pseudomonadati</taxon>
        <taxon>Bacteroidota</taxon>
        <taxon>Flavobacteriia</taxon>
        <taxon>Flavobacteriales</taxon>
        <taxon>Weeksellaceae</taxon>
        <taxon>Chryseobacterium group</taxon>
        <taxon>Chryseobacterium</taxon>
    </lineage>
</organism>
<name>A0A840KBJ4_9FLAO</name>
<dbReference type="Proteomes" id="UP000592180">
    <property type="component" value="Unassembled WGS sequence"/>
</dbReference>
<keyword evidence="2" id="KW-1185">Reference proteome</keyword>
<gene>
    <name evidence="1" type="ORF">HNP38_000446</name>
</gene>